<dbReference type="SMART" id="SM00240">
    <property type="entry name" value="FHA"/>
    <property type="match status" value="1"/>
</dbReference>
<dbReference type="SMART" id="SM00862">
    <property type="entry name" value="Trans_reg_C"/>
    <property type="match status" value="1"/>
</dbReference>
<protein>
    <submittedName>
        <fullName evidence="5">FHA domain-containing protein</fullName>
    </submittedName>
</protein>
<feature type="domain" description="FHA" evidence="3">
    <location>
        <begin position="35"/>
        <end position="87"/>
    </location>
</feature>
<dbReference type="Gene3D" id="2.60.200.20">
    <property type="match status" value="1"/>
</dbReference>
<keyword evidence="1 2" id="KW-0238">DNA-binding</keyword>
<feature type="domain" description="OmpR/PhoB-type" evidence="4">
    <location>
        <begin position="118"/>
        <end position="232"/>
    </location>
</feature>
<reference evidence="5 6" key="1">
    <citation type="submission" date="2023-07" db="EMBL/GenBank/DDBJ databases">
        <title>The novel representative of Negativicutes class, Anaeroselena agilis gen. nov. sp. nov.</title>
        <authorList>
            <person name="Prokofeva M.I."/>
            <person name="Elcheninov A.G."/>
            <person name="Klyukina A."/>
            <person name="Kublanov I.V."/>
            <person name="Frolov E.N."/>
            <person name="Podosokorskaya O.A."/>
        </authorList>
    </citation>
    <scope>NUCLEOTIDE SEQUENCE [LARGE SCALE GENOMIC DNA]</scope>
    <source>
        <strain evidence="5 6">4137-cl</strain>
    </source>
</reference>
<evidence type="ECO:0000259" key="4">
    <source>
        <dbReference type="PROSITE" id="PS51755"/>
    </source>
</evidence>
<evidence type="ECO:0000259" key="3">
    <source>
        <dbReference type="PROSITE" id="PS50006"/>
    </source>
</evidence>
<dbReference type="Proteomes" id="UP001254848">
    <property type="component" value="Unassembled WGS sequence"/>
</dbReference>
<gene>
    <name evidence="5" type="ORF">Q4T40_17515</name>
</gene>
<dbReference type="PROSITE" id="PS51755">
    <property type="entry name" value="OMPR_PHOB"/>
    <property type="match status" value="1"/>
</dbReference>
<dbReference type="InterPro" id="IPR008984">
    <property type="entry name" value="SMAD_FHA_dom_sf"/>
</dbReference>
<name>A0ABU3P1W6_9FIRM</name>
<evidence type="ECO:0000313" key="6">
    <source>
        <dbReference type="Proteomes" id="UP001254848"/>
    </source>
</evidence>
<dbReference type="Pfam" id="PF00486">
    <property type="entry name" value="Trans_reg_C"/>
    <property type="match status" value="1"/>
</dbReference>
<dbReference type="InterPro" id="IPR016032">
    <property type="entry name" value="Sig_transdc_resp-reg_C-effctor"/>
</dbReference>
<evidence type="ECO:0000313" key="5">
    <source>
        <dbReference type="EMBL" id="MDT8903038.1"/>
    </source>
</evidence>
<dbReference type="CDD" id="cd00060">
    <property type="entry name" value="FHA"/>
    <property type="match status" value="1"/>
</dbReference>
<dbReference type="InterPro" id="IPR000253">
    <property type="entry name" value="FHA_dom"/>
</dbReference>
<dbReference type="CDD" id="cd00383">
    <property type="entry name" value="trans_reg_C"/>
    <property type="match status" value="1"/>
</dbReference>
<comment type="caution">
    <text evidence="5">The sequence shown here is derived from an EMBL/GenBank/DDBJ whole genome shotgun (WGS) entry which is preliminary data.</text>
</comment>
<feature type="DNA-binding region" description="OmpR/PhoB-type" evidence="2">
    <location>
        <begin position="118"/>
        <end position="232"/>
    </location>
</feature>
<accession>A0ABU3P1W6</accession>
<keyword evidence="6" id="KW-1185">Reference proteome</keyword>
<dbReference type="RefSeq" id="WP_413781500.1">
    <property type="nucleotide sequence ID" value="NZ_JAUOZS010000001.1"/>
</dbReference>
<dbReference type="InterPro" id="IPR036388">
    <property type="entry name" value="WH-like_DNA-bd_sf"/>
</dbReference>
<dbReference type="SUPFAM" id="SSF49879">
    <property type="entry name" value="SMAD/FHA domain"/>
    <property type="match status" value="1"/>
</dbReference>
<dbReference type="EMBL" id="JAUOZS010000001">
    <property type="protein sequence ID" value="MDT8903038.1"/>
    <property type="molecule type" value="Genomic_DNA"/>
</dbReference>
<dbReference type="PROSITE" id="PS50006">
    <property type="entry name" value="FHA_DOMAIN"/>
    <property type="match status" value="1"/>
</dbReference>
<proteinExistence type="predicted"/>
<dbReference type="InterPro" id="IPR001867">
    <property type="entry name" value="OmpR/PhoB-type_DNA-bd"/>
</dbReference>
<dbReference type="Gene3D" id="1.10.10.10">
    <property type="entry name" value="Winged helix-like DNA-binding domain superfamily/Winged helix DNA-binding domain"/>
    <property type="match status" value="1"/>
</dbReference>
<dbReference type="SUPFAM" id="SSF46894">
    <property type="entry name" value="C-terminal effector domain of the bipartite response regulators"/>
    <property type="match status" value="1"/>
</dbReference>
<evidence type="ECO:0000256" key="1">
    <source>
        <dbReference type="ARBA" id="ARBA00023125"/>
    </source>
</evidence>
<organism evidence="5 6">
    <name type="scientific">Anaeroselena agilis</name>
    <dbReference type="NCBI Taxonomy" id="3063788"/>
    <lineage>
        <taxon>Bacteria</taxon>
        <taxon>Bacillati</taxon>
        <taxon>Bacillota</taxon>
        <taxon>Negativicutes</taxon>
        <taxon>Acetonemataceae</taxon>
        <taxon>Anaeroselena</taxon>
    </lineage>
</organism>
<sequence length="232" mass="25748">MYLPGGLNPPFARLMVERGDPHERGACFPLEPDRVILGRSTASFCPDLAFASLLVSRRHCCLELRDGRWTVRDLGSRHGTTVNGRPLTQGPSVLTSGDRVGLAANVVLLRFSLAEEAEQTLTFGDTRPVNGPPRREQVVVDTTRKALIVAQAEVPLSVKEWRLLELLYEHRNELVPYAVIWPAVWGERALRNGIPDVGPDELSLLVYRLRRKLGACGDVLKTRRGQGIILTV</sequence>
<dbReference type="Pfam" id="PF00498">
    <property type="entry name" value="FHA"/>
    <property type="match status" value="1"/>
</dbReference>
<evidence type="ECO:0000256" key="2">
    <source>
        <dbReference type="PROSITE-ProRule" id="PRU01091"/>
    </source>
</evidence>